<accession>S8FKQ4</accession>
<reference evidence="2 3" key="1">
    <citation type="journal article" date="2012" name="Science">
        <title>The Paleozoic origin of enzymatic lignin decomposition reconstructed from 31 fungal genomes.</title>
        <authorList>
            <person name="Floudas D."/>
            <person name="Binder M."/>
            <person name="Riley R."/>
            <person name="Barry K."/>
            <person name="Blanchette R.A."/>
            <person name="Henrissat B."/>
            <person name="Martinez A.T."/>
            <person name="Otillar R."/>
            <person name="Spatafora J.W."/>
            <person name="Yadav J.S."/>
            <person name="Aerts A."/>
            <person name="Benoit I."/>
            <person name="Boyd A."/>
            <person name="Carlson A."/>
            <person name="Copeland A."/>
            <person name="Coutinho P.M."/>
            <person name="de Vries R.P."/>
            <person name="Ferreira P."/>
            <person name="Findley K."/>
            <person name="Foster B."/>
            <person name="Gaskell J."/>
            <person name="Glotzer D."/>
            <person name="Gorecki P."/>
            <person name="Heitman J."/>
            <person name="Hesse C."/>
            <person name="Hori C."/>
            <person name="Igarashi K."/>
            <person name="Jurgens J.A."/>
            <person name="Kallen N."/>
            <person name="Kersten P."/>
            <person name="Kohler A."/>
            <person name="Kuees U."/>
            <person name="Kumar T.K.A."/>
            <person name="Kuo A."/>
            <person name="LaButti K."/>
            <person name="Larrondo L.F."/>
            <person name="Lindquist E."/>
            <person name="Ling A."/>
            <person name="Lombard V."/>
            <person name="Lucas S."/>
            <person name="Lundell T."/>
            <person name="Martin R."/>
            <person name="McLaughlin D.J."/>
            <person name="Morgenstern I."/>
            <person name="Morin E."/>
            <person name="Murat C."/>
            <person name="Nagy L.G."/>
            <person name="Nolan M."/>
            <person name="Ohm R.A."/>
            <person name="Patyshakuliyeva A."/>
            <person name="Rokas A."/>
            <person name="Ruiz-Duenas F.J."/>
            <person name="Sabat G."/>
            <person name="Salamov A."/>
            <person name="Samejima M."/>
            <person name="Schmutz J."/>
            <person name="Slot J.C."/>
            <person name="St John F."/>
            <person name="Stenlid J."/>
            <person name="Sun H."/>
            <person name="Sun S."/>
            <person name="Syed K."/>
            <person name="Tsang A."/>
            <person name="Wiebenga A."/>
            <person name="Young D."/>
            <person name="Pisabarro A."/>
            <person name="Eastwood D.C."/>
            <person name="Martin F."/>
            <person name="Cullen D."/>
            <person name="Grigoriev I.V."/>
            <person name="Hibbett D.S."/>
        </authorList>
    </citation>
    <scope>NUCLEOTIDE SEQUENCE</scope>
    <source>
        <strain evidence="3">FP-58527</strain>
    </source>
</reference>
<keyword evidence="1" id="KW-0472">Membrane</keyword>
<proteinExistence type="predicted"/>
<dbReference type="OrthoDB" id="6359816at2759"/>
<dbReference type="AlphaFoldDB" id="S8FKQ4"/>
<feature type="transmembrane region" description="Helical" evidence="1">
    <location>
        <begin position="28"/>
        <end position="46"/>
    </location>
</feature>
<dbReference type="InterPro" id="IPR011333">
    <property type="entry name" value="SKP1/BTB/POZ_sf"/>
</dbReference>
<evidence type="ECO:0000256" key="1">
    <source>
        <dbReference type="SAM" id="Phobius"/>
    </source>
</evidence>
<dbReference type="Gene3D" id="3.30.710.10">
    <property type="entry name" value="Potassium Channel Kv1.1, Chain A"/>
    <property type="match status" value="1"/>
</dbReference>
<feature type="non-terminal residue" evidence="2">
    <location>
        <position position="1"/>
    </location>
</feature>
<protein>
    <recommendedName>
        <fullName evidence="4">BTB domain-containing protein</fullName>
    </recommendedName>
</protein>
<dbReference type="STRING" id="743788.S8FKQ4"/>
<organism evidence="2 3">
    <name type="scientific">Fomitopsis schrenkii</name>
    <name type="common">Brown rot fungus</name>
    <dbReference type="NCBI Taxonomy" id="2126942"/>
    <lineage>
        <taxon>Eukaryota</taxon>
        <taxon>Fungi</taxon>
        <taxon>Dikarya</taxon>
        <taxon>Basidiomycota</taxon>
        <taxon>Agaricomycotina</taxon>
        <taxon>Agaricomycetes</taxon>
        <taxon>Polyporales</taxon>
        <taxon>Fomitopsis</taxon>
    </lineage>
</organism>
<keyword evidence="1" id="KW-1133">Transmembrane helix</keyword>
<dbReference type="EMBL" id="KE504161">
    <property type="protein sequence ID" value="EPS98894.1"/>
    <property type="molecule type" value="Genomic_DNA"/>
</dbReference>
<dbReference type="InParanoid" id="S8FKQ4"/>
<dbReference type="Proteomes" id="UP000015241">
    <property type="component" value="Unassembled WGS sequence"/>
</dbReference>
<dbReference type="HOGENOM" id="CLU_1582341_0_0_1"/>
<sequence length="169" mass="19307">RTLDQVRIDRTMPTTIVTGVAASTWEAFLFYLYTGVIVFAPLTSAGEEARKAFKARYRSRNPHRPVPCSCKSIYRLAHQLDMADLEDLALKEIDSQLSVRNIVTEIFTKFTSRYDRVKAVEMHFLKQHWDEIKGSRQVAEMLMKVTSGRYPHTAPILTEIWQSVSIAGA</sequence>
<keyword evidence="1" id="KW-0812">Transmembrane</keyword>
<keyword evidence="3" id="KW-1185">Reference proteome</keyword>
<name>S8FKQ4_FOMSC</name>
<gene>
    <name evidence="2" type="ORF">FOMPIDRAFT_1125538</name>
</gene>
<evidence type="ECO:0008006" key="4">
    <source>
        <dbReference type="Google" id="ProtNLM"/>
    </source>
</evidence>
<evidence type="ECO:0000313" key="2">
    <source>
        <dbReference type="EMBL" id="EPS98894.1"/>
    </source>
</evidence>
<evidence type="ECO:0000313" key="3">
    <source>
        <dbReference type="Proteomes" id="UP000015241"/>
    </source>
</evidence>